<evidence type="ECO:0000313" key="1">
    <source>
        <dbReference type="EMBL" id="CAF3355791.1"/>
    </source>
</evidence>
<organism evidence="3 4">
    <name type="scientific">Rotaria socialis</name>
    <dbReference type="NCBI Taxonomy" id="392032"/>
    <lineage>
        <taxon>Eukaryota</taxon>
        <taxon>Metazoa</taxon>
        <taxon>Spiralia</taxon>
        <taxon>Gnathifera</taxon>
        <taxon>Rotifera</taxon>
        <taxon>Eurotatoria</taxon>
        <taxon>Bdelloidea</taxon>
        <taxon>Philodinida</taxon>
        <taxon>Philodinidae</taxon>
        <taxon>Rotaria</taxon>
    </lineage>
</organism>
<dbReference type="Proteomes" id="UP000663833">
    <property type="component" value="Unassembled WGS sequence"/>
</dbReference>
<reference evidence="3" key="1">
    <citation type="submission" date="2021-02" db="EMBL/GenBank/DDBJ databases">
        <authorList>
            <person name="Nowell W R."/>
        </authorList>
    </citation>
    <scope>NUCLEOTIDE SEQUENCE</scope>
</reference>
<evidence type="ECO:0000313" key="2">
    <source>
        <dbReference type="EMBL" id="CAF3459505.1"/>
    </source>
</evidence>
<dbReference type="EMBL" id="CAJNYT010000554">
    <property type="protein sequence ID" value="CAF3355791.1"/>
    <property type="molecule type" value="Genomic_DNA"/>
</dbReference>
<dbReference type="Proteomes" id="UP000663865">
    <property type="component" value="Unassembled WGS sequence"/>
</dbReference>
<comment type="caution">
    <text evidence="3">The sequence shown here is derived from an EMBL/GenBank/DDBJ whole genome shotgun (WGS) entry which is preliminary data.</text>
</comment>
<evidence type="ECO:0000313" key="4">
    <source>
        <dbReference type="Proteomes" id="UP000663865"/>
    </source>
</evidence>
<proteinExistence type="predicted"/>
<gene>
    <name evidence="1" type="ORF">GRG538_LOCUS5956</name>
    <name evidence="3" type="ORF">KIK155_LOCUS30224</name>
    <name evidence="2" type="ORF">LUA448_LOCUS22541</name>
</gene>
<dbReference type="Proteomes" id="UP000663872">
    <property type="component" value="Unassembled WGS sequence"/>
</dbReference>
<evidence type="ECO:0000313" key="3">
    <source>
        <dbReference type="EMBL" id="CAF3760273.1"/>
    </source>
</evidence>
<sequence length="83" mass="9862">MEHKSPNMDLLMLSSILYDASFKRITAVNGRLRRCYGRLRCSAWSFPVYDTAVYDRMRLLNSRCVLPYTTRRYAAVIRRIPKR</sequence>
<accession>A0A818YUI0</accession>
<dbReference type="EMBL" id="CAJNYV010005592">
    <property type="protein sequence ID" value="CAF3760273.1"/>
    <property type="molecule type" value="Genomic_DNA"/>
</dbReference>
<dbReference type="AlphaFoldDB" id="A0A818YUI0"/>
<dbReference type="EMBL" id="CAJNYD010002923">
    <property type="protein sequence ID" value="CAF3459505.1"/>
    <property type="molecule type" value="Genomic_DNA"/>
</dbReference>
<protein>
    <submittedName>
        <fullName evidence="3">Uncharacterized protein</fullName>
    </submittedName>
</protein>
<name>A0A818YUI0_9BILA</name>